<proteinExistence type="predicted"/>
<accession>A0AC34FLV4</accession>
<organism evidence="1 2">
    <name type="scientific">Panagrolaimus sp. ES5</name>
    <dbReference type="NCBI Taxonomy" id="591445"/>
    <lineage>
        <taxon>Eukaryota</taxon>
        <taxon>Metazoa</taxon>
        <taxon>Ecdysozoa</taxon>
        <taxon>Nematoda</taxon>
        <taxon>Chromadorea</taxon>
        <taxon>Rhabditida</taxon>
        <taxon>Tylenchina</taxon>
        <taxon>Panagrolaimomorpha</taxon>
        <taxon>Panagrolaimoidea</taxon>
        <taxon>Panagrolaimidae</taxon>
        <taxon>Panagrolaimus</taxon>
    </lineage>
</organism>
<dbReference type="WBParaSite" id="ES5_v2.g18283.t1">
    <property type="protein sequence ID" value="ES5_v2.g18283.t1"/>
    <property type="gene ID" value="ES5_v2.g18283"/>
</dbReference>
<name>A0AC34FLV4_9BILA</name>
<evidence type="ECO:0000313" key="1">
    <source>
        <dbReference type="Proteomes" id="UP000887579"/>
    </source>
</evidence>
<sequence>MKSLFLISLFFIYVKCQLSGQFGIGVQPYGQQPLYGQQNQFGLQQQYPGQLNNGFGLNNGGAQCLFGPLTPLNGRLQFSTGSVLGPYPSGSIVTNQCNPGYMPNGISQATCLNGQWSPPTLGECILGQQQNLGFNNQFGK</sequence>
<dbReference type="Proteomes" id="UP000887579">
    <property type="component" value="Unplaced"/>
</dbReference>
<protein>
    <submittedName>
        <fullName evidence="2">Sushi domain-containing protein</fullName>
    </submittedName>
</protein>
<reference evidence="2" key="1">
    <citation type="submission" date="2022-11" db="UniProtKB">
        <authorList>
            <consortium name="WormBaseParasite"/>
        </authorList>
    </citation>
    <scope>IDENTIFICATION</scope>
</reference>
<evidence type="ECO:0000313" key="2">
    <source>
        <dbReference type="WBParaSite" id="ES5_v2.g18283.t1"/>
    </source>
</evidence>